<accession>A0ABR1KFL5</accession>
<proteinExistence type="predicted"/>
<dbReference type="EMBL" id="JBBPHU010000013">
    <property type="protein sequence ID" value="KAK7510940.1"/>
    <property type="molecule type" value="Genomic_DNA"/>
</dbReference>
<reference evidence="1 2" key="1">
    <citation type="submission" date="2024-04" db="EMBL/GenBank/DDBJ databases">
        <title>Phyllosticta paracitricarpa is synonymous to the EU quarantine fungus P. citricarpa based on phylogenomic analyses.</title>
        <authorList>
            <consortium name="Lawrence Berkeley National Laboratory"/>
            <person name="Van Ingen-Buijs V.A."/>
            <person name="Van Westerhoven A.C."/>
            <person name="Haridas S."/>
            <person name="Skiadas P."/>
            <person name="Martin F."/>
            <person name="Groenewald J.Z."/>
            <person name="Crous P.W."/>
            <person name="Seidl M.F."/>
        </authorList>
    </citation>
    <scope>NUCLEOTIDE SEQUENCE [LARGE SCALE GENOMIC DNA]</scope>
    <source>
        <strain evidence="1 2">CBS 123371</strain>
    </source>
</reference>
<evidence type="ECO:0000313" key="1">
    <source>
        <dbReference type="EMBL" id="KAK7510940.1"/>
    </source>
</evidence>
<evidence type="ECO:0000313" key="2">
    <source>
        <dbReference type="Proteomes" id="UP001363622"/>
    </source>
</evidence>
<protein>
    <submittedName>
        <fullName evidence="1">Uncharacterized protein</fullName>
    </submittedName>
</protein>
<gene>
    <name evidence="1" type="ORF">IWZ03DRAFT_432959</name>
</gene>
<name>A0ABR1KFL5_9PEZI</name>
<organism evidence="1 2">
    <name type="scientific">Phyllosticta citriasiana</name>
    <dbReference type="NCBI Taxonomy" id="595635"/>
    <lineage>
        <taxon>Eukaryota</taxon>
        <taxon>Fungi</taxon>
        <taxon>Dikarya</taxon>
        <taxon>Ascomycota</taxon>
        <taxon>Pezizomycotina</taxon>
        <taxon>Dothideomycetes</taxon>
        <taxon>Dothideomycetes incertae sedis</taxon>
        <taxon>Botryosphaeriales</taxon>
        <taxon>Phyllostictaceae</taxon>
        <taxon>Phyllosticta</taxon>
    </lineage>
</organism>
<comment type="caution">
    <text evidence="1">The sequence shown here is derived from an EMBL/GenBank/DDBJ whole genome shotgun (WGS) entry which is preliminary data.</text>
</comment>
<keyword evidence="2" id="KW-1185">Reference proteome</keyword>
<dbReference type="Proteomes" id="UP001363622">
    <property type="component" value="Unassembled WGS sequence"/>
</dbReference>
<sequence length="160" mass="18587">MSDENKQKLATGQNPSTTSGWQTDILKFVADQVQKIHEANREQVKDLGNMKEDERHEIWAVFFRRNPLGVAIAMWKPTKAKLQLWHDYVLQCWTLTAENSFLFLILAKSKSEAIAELKRKTETEYTVWKKMSFDPRVVVPSIEDVPVAAIATRNKRRKTR</sequence>